<evidence type="ECO:0000256" key="2">
    <source>
        <dbReference type="ARBA" id="ARBA00022741"/>
    </source>
</evidence>
<protein>
    <submittedName>
        <fullName evidence="6">ATP-grasp domain-containing protein</fullName>
    </submittedName>
</protein>
<dbReference type="SUPFAM" id="SSF56059">
    <property type="entry name" value="Glutathione synthetase ATP-binding domain-like"/>
    <property type="match status" value="1"/>
</dbReference>
<evidence type="ECO:0000313" key="7">
    <source>
        <dbReference type="Proteomes" id="UP001224622"/>
    </source>
</evidence>
<dbReference type="AlphaFoldDB" id="A0AAJ1YGA6"/>
<dbReference type="PROSITE" id="PS50975">
    <property type="entry name" value="ATP_GRASP"/>
    <property type="match status" value="1"/>
</dbReference>
<dbReference type="Pfam" id="PF13535">
    <property type="entry name" value="ATP-grasp_4"/>
    <property type="match status" value="1"/>
</dbReference>
<keyword evidence="2 4" id="KW-0547">Nucleotide-binding</keyword>
<dbReference type="InterPro" id="IPR052032">
    <property type="entry name" value="ATP-dep_AA_Ligase"/>
</dbReference>
<dbReference type="Proteomes" id="UP001224622">
    <property type="component" value="Unassembled WGS sequence"/>
</dbReference>
<dbReference type="NCBIfam" id="NF005543">
    <property type="entry name" value="PRK07206.1"/>
    <property type="match status" value="1"/>
</dbReference>
<accession>A0AAJ1YGA6</accession>
<keyword evidence="3 4" id="KW-0067">ATP-binding</keyword>
<keyword evidence="1" id="KW-0436">Ligase</keyword>
<dbReference type="EMBL" id="JAVIGA010000048">
    <property type="protein sequence ID" value="MDQ9130023.1"/>
    <property type="molecule type" value="Genomic_DNA"/>
</dbReference>
<name>A0AAJ1YGA6_SERFO</name>
<organism evidence="6 7">
    <name type="scientific">Serratia fonticola</name>
    <dbReference type="NCBI Taxonomy" id="47917"/>
    <lineage>
        <taxon>Bacteria</taxon>
        <taxon>Pseudomonadati</taxon>
        <taxon>Pseudomonadota</taxon>
        <taxon>Gammaproteobacteria</taxon>
        <taxon>Enterobacterales</taxon>
        <taxon>Yersiniaceae</taxon>
        <taxon>Serratia</taxon>
    </lineage>
</organism>
<dbReference type="GO" id="GO:0016874">
    <property type="term" value="F:ligase activity"/>
    <property type="evidence" value="ECO:0007669"/>
    <property type="project" value="UniProtKB-KW"/>
</dbReference>
<evidence type="ECO:0000313" key="6">
    <source>
        <dbReference type="EMBL" id="MDQ9130023.1"/>
    </source>
</evidence>
<dbReference type="Gene3D" id="3.30.470.20">
    <property type="entry name" value="ATP-grasp fold, B domain"/>
    <property type="match status" value="1"/>
</dbReference>
<dbReference type="GO" id="GO:0046872">
    <property type="term" value="F:metal ion binding"/>
    <property type="evidence" value="ECO:0007669"/>
    <property type="project" value="InterPro"/>
</dbReference>
<evidence type="ECO:0000256" key="4">
    <source>
        <dbReference type="PROSITE-ProRule" id="PRU00409"/>
    </source>
</evidence>
<gene>
    <name evidence="6" type="ORF">RDT67_26830</name>
</gene>
<dbReference type="PANTHER" id="PTHR43585">
    <property type="entry name" value="FUMIPYRROLE BIOSYNTHESIS PROTEIN C"/>
    <property type="match status" value="1"/>
</dbReference>
<proteinExistence type="predicted"/>
<comment type="caution">
    <text evidence="6">The sequence shown here is derived from an EMBL/GenBank/DDBJ whole genome shotgun (WGS) entry which is preliminary data.</text>
</comment>
<dbReference type="PANTHER" id="PTHR43585:SF2">
    <property type="entry name" value="ATP-GRASP ENZYME FSQD"/>
    <property type="match status" value="1"/>
</dbReference>
<evidence type="ECO:0000256" key="1">
    <source>
        <dbReference type="ARBA" id="ARBA00022598"/>
    </source>
</evidence>
<dbReference type="RefSeq" id="WP_309048581.1">
    <property type="nucleotide sequence ID" value="NZ_JAVIGA010000048.1"/>
</dbReference>
<sequence length="424" mass="46906">MPILNNKDVIVIIDAWSGGKYLIPAFQALGYFCLHVQSPFLPAIFVADNQLAIARSDRHIVHDGDIETLLEALQPYAIKTVLAGSEGAVGLADRLSDALALAFSNAFELSAARRNKFLMQEQLAHRGVASIKQRLIAHSDELQPWLASHNRWPVVLKPVQSAGTDGVFICHNVAQTLQAFDSILAKNDLFGNPNREVLCQEFLVGEEFVVNGIACQGEFFFTEIWQSQKQQINGFPVYETQYLHYRNDASFDVLTAYTAQVCQSLGIKNGAFHAEVMMTVNGPVLIEIGARVAGGADPYIIEECLGHSQISKLVQAILHPESFLQEIGHPRDFSDHRRAAYVYMISPVTGRVQCSPETRFIAIDGVISVNYHHMPGDIQEETHDLLSSPGVIIAIRDTPALLNRTIAEIREVEGDFYHSGLMAE</sequence>
<dbReference type="GO" id="GO:0005524">
    <property type="term" value="F:ATP binding"/>
    <property type="evidence" value="ECO:0007669"/>
    <property type="project" value="UniProtKB-UniRule"/>
</dbReference>
<evidence type="ECO:0000256" key="3">
    <source>
        <dbReference type="ARBA" id="ARBA00022840"/>
    </source>
</evidence>
<dbReference type="InterPro" id="IPR011761">
    <property type="entry name" value="ATP-grasp"/>
</dbReference>
<feature type="domain" description="ATP-grasp" evidence="5">
    <location>
        <begin position="120"/>
        <end position="318"/>
    </location>
</feature>
<evidence type="ECO:0000259" key="5">
    <source>
        <dbReference type="PROSITE" id="PS50975"/>
    </source>
</evidence>
<reference evidence="6" key="1">
    <citation type="submission" date="2023-08" db="EMBL/GenBank/DDBJ databases">
        <title>The Comparative Genomic Analysis of Yersiniaceae from Polar Regions.</title>
        <authorList>
            <person name="Goncharov A."/>
            <person name="Aslanov B."/>
            <person name="Kolodzhieva V."/>
            <person name="Azarov D."/>
            <person name="Mochov A."/>
            <person name="Lebedeva E."/>
        </authorList>
    </citation>
    <scope>NUCLEOTIDE SEQUENCE</scope>
    <source>
        <strain evidence="6">Vf</strain>
    </source>
</reference>